<sequence length="283" mass="31031">MTRSHLPRYQGSLFDSARWSDVDLRPGDVVVSTPPKSGTTWTLAMAYLILHGADARFDRLSSVAPWIDFHGGKPDAPAPQAHAAHGRRLFKTHTPLDGLPLVDGVAVITVYRDPGDCLLSMRRHLSNMASPPPDNPNLGPLCKAFDTFLSRPLDHARFEGVTLSALLHHFRRSEPGSTVKVHYRDMSEAPIAALRTLSDGIGASLDQSSMRAILDRTKKAAMRNHSDAFAPQAKTGFFKDDAGFFSRQSNSAESLSHAQQAKLIGRVRTELDVRSAAWLCRTA</sequence>
<evidence type="ECO:0000259" key="3">
    <source>
        <dbReference type="Pfam" id="PF00685"/>
    </source>
</evidence>
<dbReference type="GO" id="GO:0008146">
    <property type="term" value="F:sulfotransferase activity"/>
    <property type="evidence" value="ECO:0007669"/>
    <property type="project" value="InterPro"/>
</dbReference>
<organism evidence="4 5">
    <name type="scientific">Antarctobacter heliothermus</name>
    <dbReference type="NCBI Taxonomy" id="74033"/>
    <lineage>
        <taxon>Bacteria</taxon>
        <taxon>Pseudomonadati</taxon>
        <taxon>Pseudomonadota</taxon>
        <taxon>Alphaproteobacteria</taxon>
        <taxon>Rhodobacterales</taxon>
        <taxon>Roseobacteraceae</taxon>
        <taxon>Antarctobacter</taxon>
    </lineage>
</organism>
<dbReference type="InterPro" id="IPR000863">
    <property type="entry name" value="Sulfotransferase_dom"/>
</dbReference>
<dbReference type="OrthoDB" id="3399180at2"/>
<accession>A0A239JTN4</accession>
<keyword evidence="2 4" id="KW-0808">Transferase</keyword>
<dbReference type="Proteomes" id="UP000198440">
    <property type="component" value="Unassembled WGS sequence"/>
</dbReference>
<name>A0A239JTN4_9RHOB</name>
<dbReference type="Gene3D" id="3.40.50.300">
    <property type="entry name" value="P-loop containing nucleotide triphosphate hydrolases"/>
    <property type="match status" value="1"/>
</dbReference>
<dbReference type="InterPro" id="IPR027417">
    <property type="entry name" value="P-loop_NTPase"/>
</dbReference>
<gene>
    <name evidence="4" type="ORF">SAMN04488078_105618</name>
</gene>
<dbReference type="AlphaFoldDB" id="A0A239JTN4"/>
<dbReference type="EMBL" id="FZON01000056">
    <property type="protein sequence ID" value="SNT08753.1"/>
    <property type="molecule type" value="Genomic_DNA"/>
</dbReference>
<evidence type="ECO:0000313" key="4">
    <source>
        <dbReference type="EMBL" id="SNT08753.1"/>
    </source>
</evidence>
<evidence type="ECO:0000313" key="5">
    <source>
        <dbReference type="Proteomes" id="UP000198440"/>
    </source>
</evidence>
<reference evidence="4 5" key="1">
    <citation type="submission" date="2017-06" db="EMBL/GenBank/DDBJ databases">
        <authorList>
            <person name="Kim H.J."/>
            <person name="Triplett B.A."/>
        </authorList>
    </citation>
    <scope>NUCLEOTIDE SEQUENCE [LARGE SCALE GENOMIC DNA]</scope>
    <source>
        <strain evidence="4 5">DSM 11445</strain>
    </source>
</reference>
<protein>
    <submittedName>
        <fullName evidence="4">Sulfotransferase domain-containing protein</fullName>
    </submittedName>
</protein>
<dbReference type="Pfam" id="PF00685">
    <property type="entry name" value="Sulfotransfer_1"/>
    <property type="match status" value="1"/>
</dbReference>
<evidence type="ECO:0000256" key="1">
    <source>
        <dbReference type="ARBA" id="ARBA00005771"/>
    </source>
</evidence>
<dbReference type="PANTHER" id="PTHR11783">
    <property type="entry name" value="SULFOTRANSFERASE SULT"/>
    <property type="match status" value="1"/>
</dbReference>
<dbReference type="SUPFAM" id="SSF52540">
    <property type="entry name" value="P-loop containing nucleoside triphosphate hydrolases"/>
    <property type="match status" value="1"/>
</dbReference>
<dbReference type="RefSeq" id="WP_089279767.1">
    <property type="nucleotide sequence ID" value="NZ_FZON01000056.1"/>
</dbReference>
<feature type="domain" description="Sulfotransferase" evidence="3">
    <location>
        <begin position="27"/>
        <end position="248"/>
    </location>
</feature>
<proteinExistence type="inferred from homology"/>
<comment type="similarity">
    <text evidence="1">Belongs to the sulfotransferase 1 family.</text>
</comment>
<evidence type="ECO:0000256" key="2">
    <source>
        <dbReference type="ARBA" id="ARBA00022679"/>
    </source>
</evidence>